<evidence type="ECO:0000313" key="1">
    <source>
        <dbReference type="EMBL" id="KWS07205.1"/>
    </source>
</evidence>
<proteinExistence type="predicted"/>
<gene>
    <name evidence="1" type="ORF">AZ78_4766</name>
</gene>
<dbReference type="EMBL" id="JAJA02000001">
    <property type="protein sequence ID" value="KWS07205.1"/>
    <property type="molecule type" value="Genomic_DNA"/>
</dbReference>
<evidence type="ECO:0000313" key="2">
    <source>
        <dbReference type="Proteomes" id="UP000023435"/>
    </source>
</evidence>
<dbReference type="AlphaFoldDB" id="A0A120AI59"/>
<name>A0A120AI59_9GAMM</name>
<dbReference type="Proteomes" id="UP000023435">
    <property type="component" value="Unassembled WGS sequence"/>
</dbReference>
<organism evidence="1 2">
    <name type="scientific">Lysobacter capsici AZ78</name>
    <dbReference type="NCBI Taxonomy" id="1444315"/>
    <lineage>
        <taxon>Bacteria</taxon>
        <taxon>Pseudomonadati</taxon>
        <taxon>Pseudomonadota</taxon>
        <taxon>Gammaproteobacteria</taxon>
        <taxon>Lysobacterales</taxon>
        <taxon>Lysobacteraceae</taxon>
        <taxon>Lysobacter</taxon>
    </lineage>
</organism>
<comment type="caution">
    <text evidence="1">The sequence shown here is derived from an EMBL/GenBank/DDBJ whole genome shotgun (WGS) entry which is preliminary data.</text>
</comment>
<accession>A0A120AI59</accession>
<keyword evidence="2" id="KW-1185">Reference proteome</keyword>
<protein>
    <submittedName>
        <fullName evidence="1">Uncharacterized protein</fullName>
    </submittedName>
</protein>
<reference evidence="1 2" key="1">
    <citation type="journal article" date="2014" name="Genome Announc.">
        <title>Draft Genome Sequence of Lysobacter capsici AZ78, a Bacterium Antagonistic to Plant-Pathogenic Oomycetes.</title>
        <authorList>
            <person name="Puopolo G."/>
            <person name="Sonego P."/>
            <person name="Engelen K."/>
            <person name="Pertot I."/>
        </authorList>
    </citation>
    <scope>NUCLEOTIDE SEQUENCE [LARGE SCALE GENOMIC DNA]</scope>
    <source>
        <strain evidence="1 2">AZ78</strain>
    </source>
</reference>
<sequence>MAGELAPERSGFRGLRFAAAQHNGLGRRSREWRGGWWVACHEVVRRGGRCRESTKAPL</sequence>